<evidence type="ECO:0000256" key="1">
    <source>
        <dbReference type="SAM" id="Phobius"/>
    </source>
</evidence>
<accession>A0A8X6I1S6</accession>
<keyword evidence="1" id="KW-0812">Transmembrane</keyword>
<sequence length="113" mass="13398">MRCRILAVILVMAHRDDNKSIARALVVQMSSLLPRLSPPYYRRLLFIYFFHHPTNCRPWKCHNDYPAGEKMKEKRFAGIWLSFISTVAMLFFPLQDKTKKRQLGEKKRSRSQA</sequence>
<protein>
    <submittedName>
        <fullName evidence="2">Uncharacterized protein</fullName>
    </submittedName>
</protein>
<gene>
    <name evidence="2" type="ORF">TNCT_104231</name>
</gene>
<reference evidence="2" key="1">
    <citation type="submission" date="2020-07" db="EMBL/GenBank/DDBJ databases">
        <title>Multicomponent nature underlies the extraordinary mechanical properties of spider dragline silk.</title>
        <authorList>
            <person name="Kono N."/>
            <person name="Nakamura H."/>
            <person name="Mori M."/>
            <person name="Yoshida Y."/>
            <person name="Ohtoshi R."/>
            <person name="Malay A.D."/>
            <person name="Moran D.A.P."/>
            <person name="Tomita M."/>
            <person name="Numata K."/>
            <person name="Arakawa K."/>
        </authorList>
    </citation>
    <scope>NUCLEOTIDE SEQUENCE</scope>
</reference>
<keyword evidence="1" id="KW-1133">Transmembrane helix</keyword>
<evidence type="ECO:0000313" key="2">
    <source>
        <dbReference type="EMBL" id="GFR33703.1"/>
    </source>
</evidence>
<name>A0A8X6I1S6_TRICU</name>
<feature type="transmembrane region" description="Helical" evidence="1">
    <location>
        <begin position="76"/>
        <end position="94"/>
    </location>
</feature>
<dbReference type="AlphaFoldDB" id="A0A8X6I1S6"/>
<dbReference type="EMBL" id="BMAO01039791">
    <property type="protein sequence ID" value="GFR33703.1"/>
    <property type="molecule type" value="Genomic_DNA"/>
</dbReference>
<organism evidence="2 3">
    <name type="scientific">Trichonephila clavata</name>
    <name type="common">Joro spider</name>
    <name type="synonym">Nephila clavata</name>
    <dbReference type="NCBI Taxonomy" id="2740835"/>
    <lineage>
        <taxon>Eukaryota</taxon>
        <taxon>Metazoa</taxon>
        <taxon>Ecdysozoa</taxon>
        <taxon>Arthropoda</taxon>
        <taxon>Chelicerata</taxon>
        <taxon>Arachnida</taxon>
        <taxon>Araneae</taxon>
        <taxon>Araneomorphae</taxon>
        <taxon>Entelegynae</taxon>
        <taxon>Araneoidea</taxon>
        <taxon>Nephilidae</taxon>
        <taxon>Trichonephila</taxon>
    </lineage>
</organism>
<comment type="caution">
    <text evidence="2">The sequence shown here is derived from an EMBL/GenBank/DDBJ whole genome shotgun (WGS) entry which is preliminary data.</text>
</comment>
<keyword evidence="3" id="KW-1185">Reference proteome</keyword>
<dbReference type="Proteomes" id="UP000887116">
    <property type="component" value="Unassembled WGS sequence"/>
</dbReference>
<evidence type="ECO:0000313" key="3">
    <source>
        <dbReference type="Proteomes" id="UP000887116"/>
    </source>
</evidence>
<keyword evidence="1" id="KW-0472">Membrane</keyword>
<proteinExistence type="predicted"/>